<dbReference type="RefSeq" id="WP_083372538.1">
    <property type="nucleotide sequence ID" value="NZ_LT629776.1"/>
</dbReference>
<feature type="transmembrane region" description="Helical" evidence="6">
    <location>
        <begin position="116"/>
        <end position="138"/>
    </location>
</feature>
<evidence type="ECO:0000313" key="7">
    <source>
        <dbReference type="EMBL" id="SDS73483.1"/>
    </source>
</evidence>
<evidence type="ECO:0000313" key="8">
    <source>
        <dbReference type="Proteomes" id="UP000185663"/>
    </source>
</evidence>
<keyword evidence="3 6" id="KW-0812">Transmembrane</keyword>
<sequence>MAHSSTSPPSGTVGVVATKGKQLADLWAHSRPGRTFQRYGATRGALLCGGIAYSALFSIFAALAIVFTVFSRVLGSNSELEDDVVAQINEFIPGLITTDTTSGIVSIDDLILSGSLWPTLLSAGVLLWTAISFMTALRRGVRAQFGLSEVGQSFVMSKVWSLVGFVGLGIGVGLSTAVSVVAVQLGEWLTQDLLSLGDAGSFLVTAGGLLASLVIDTVVVVGVVVVVAGARPRGRDLWIGAVVAGVAFGALRALGTSVVAGGADKNALLASVAVVVTLLLLVNFVSRVLLLVAAWMADPAYVEPHPEPVETLRERVDREREIRAGQGYGYPWSPLVRGVRRGLRPRPRRLVRRGEALRPETRPGEYH</sequence>
<evidence type="ECO:0000256" key="3">
    <source>
        <dbReference type="ARBA" id="ARBA00022692"/>
    </source>
</evidence>
<dbReference type="OrthoDB" id="5143175at2"/>
<keyword evidence="8" id="KW-1185">Reference proteome</keyword>
<evidence type="ECO:0000256" key="4">
    <source>
        <dbReference type="ARBA" id="ARBA00022989"/>
    </source>
</evidence>
<comment type="subcellular location">
    <subcellularLocation>
        <location evidence="1">Cell membrane</location>
        <topology evidence="1">Multi-pass membrane protein</topology>
    </subcellularLocation>
</comment>
<protein>
    <submittedName>
        <fullName evidence="7">Membrane protein</fullName>
    </submittedName>
</protein>
<dbReference type="PANTHER" id="PTHR30213">
    <property type="entry name" value="INNER MEMBRANE PROTEIN YHJD"/>
    <property type="match status" value="1"/>
</dbReference>
<evidence type="ECO:0000256" key="6">
    <source>
        <dbReference type="SAM" id="Phobius"/>
    </source>
</evidence>
<feature type="transmembrane region" description="Helical" evidence="6">
    <location>
        <begin position="159"/>
        <end position="182"/>
    </location>
</feature>
<evidence type="ECO:0000256" key="1">
    <source>
        <dbReference type="ARBA" id="ARBA00004651"/>
    </source>
</evidence>
<feature type="transmembrane region" description="Helical" evidence="6">
    <location>
        <begin position="267"/>
        <end position="286"/>
    </location>
</feature>
<feature type="transmembrane region" description="Helical" evidence="6">
    <location>
        <begin position="44"/>
        <end position="70"/>
    </location>
</feature>
<keyword evidence="5 6" id="KW-0472">Membrane</keyword>
<dbReference type="Pfam" id="PF03631">
    <property type="entry name" value="Virul_fac_BrkB"/>
    <property type="match status" value="1"/>
</dbReference>
<dbReference type="EMBL" id="LT629776">
    <property type="protein sequence ID" value="SDS73483.1"/>
    <property type="molecule type" value="Genomic_DNA"/>
</dbReference>
<proteinExistence type="predicted"/>
<gene>
    <name evidence="7" type="ORF">SAMN04489860_2236</name>
</gene>
<dbReference type="PANTHER" id="PTHR30213:SF1">
    <property type="entry name" value="INNER MEMBRANE PROTEIN YHJD"/>
    <property type="match status" value="1"/>
</dbReference>
<dbReference type="eggNOG" id="COG1295">
    <property type="taxonomic scope" value="Bacteria"/>
</dbReference>
<evidence type="ECO:0000256" key="5">
    <source>
        <dbReference type="ARBA" id="ARBA00023136"/>
    </source>
</evidence>
<dbReference type="AlphaFoldDB" id="A0A1H1ULZ1"/>
<dbReference type="STRING" id="545619.SAMN04489860_2236"/>
<keyword evidence="2" id="KW-1003">Cell membrane</keyword>
<keyword evidence="4 6" id="KW-1133">Transmembrane helix</keyword>
<reference evidence="7 8" key="1">
    <citation type="submission" date="2016-10" db="EMBL/GenBank/DDBJ databases">
        <authorList>
            <person name="de Groot N.N."/>
        </authorList>
    </citation>
    <scope>NUCLEOTIDE SEQUENCE [LARGE SCALE GENOMIC DNA]</scope>
    <source>
        <strain evidence="7 8">DSM 22126</strain>
    </source>
</reference>
<dbReference type="GO" id="GO:0005886">
    <property type="term" value="C:plasma membrane"/>
    <property type="evidence" value="ECO:0007669"/>
    <property type="project" value="UniProtKB-SubCell"/>
</dbReference>
<evidence type="ECO:0000256" key="2">
    <source>
        <dbReference type="ARBA" id="ARBA00022475"/>
    </source>
</evidence>
<dbReference type="InterPro" id="IPR017039">
    <property type="entry name" value="Virul_fac_BrkB"/>
</dbReference>
<accession>A0A1H1ULZ1</accession>
<name>A0A1H1ULZ1_9CELL</name>
<feature type="transmembrane region" description="Helical" evidence="6">
    <location>
        <begin position="202"/>
        <end position="230"/>
    </location>
</feature>
<feature type="transmembrane region" description="Helical" evidence="6">
    <location>
        <begin position="237"/>
        <end position="255"/>
    </location>
</feature>
<organism evidence="7 8">
    <name type="scientific">Paraoerskovia marina</name>
    <dbReference type="NCBI Taxonomy" id="545619"/>
    <lineage>
        <taxon>Bacteria</taxon>
        <taxon>Bacillati</taxon>
        <taxon>Actinomycetota</taxon>
        <taxon>Actinomycetes</taxon>
        <taxon>Micrococcales</taxon>
        <taxon>Cellulomonadaceae</taxon>
        <taxon>Paraoerskovia</taxon>
    </lineage>
</organism>
<dbReference type="Proteomes" id="UP000185663">
    <property type="component" value="Chromosome I"/>
</dbReference>